<keyword evidence="1" id="KW-0812">Transmembrane</keyword>
<reference evidence="2" key="1">
    <citation type="submission" date="2018-06" db="EMBL/GenBank/DDBJ databases">
        <authorList>
            <person name="Zhirakovskaya E."/>
        </authorList>
    </citation>
    <scope>NUCLEOTIDE SEQUENCE</scope>
</reference>
<accession>A0A3B0SK42</accession>
<organism evidence="2">
    <name type="scientific">hydrothermal vent metagenome</name>
    <dbReference type="NCBI Taxonomy" id="652676"/>
    <lineage>
        <taxon>unclassified sequences</taxon>
        <taxon>metagenomes</taxon>
        <taxon>ecological metagenomes</taxon>
    </lineage>
</organism>
<keyword evidence="1" id="KW-0472">Membrane</keyword>
<sequence>MQVGDCYARHMASKNPYLEYANGGLSQILGWVVTLVFVGCLLGLAFAAFLILT</sequence>
<evidence type="ECO:0000256" key="1">
    <source>
        <dbReference type="SAM" id="Phobius"/>
    </source>
</evidence>
<proteinExistence type="predicted"/>
<feature type="transmembrane region" description="Helical" evidence="1">
    <location>
        <begin position="28"/>
        <end position="52"/>
    </location>
</feature>
<evidence type="ECO:0000313" key="2">
    <source>
        <dbReference type="EMBL" id="VAW06185.1"/>
    </source>
</evidence>
<dbReference type="AlphaFoldDB" id="A0A3B0SK42"/>
<gene>
    <name evidence="2" type="ORF">MNBD_ACTINO02-812</name>
</gene>
<protein>
    <submittedName>
        <fullName evidence="2">Uncharacterized protein</fullName>
    </submittedName>
</protein>
<dbReference type="EMBL" id="UOEK01000341">
    <property type="protein sequence ID" value="VAW06185.1"/>
    <property type="molecule type" value="Genomic_DNA"/>
</dbReference>
<name>A0A3B0SK42_9ZZZZ</name>
<keyword evidence="1" id="KW-1133">Transmembrane helix</keyword>